<evidence type="ECO:0000256" key="1">
    <source>
        <dbReference type="ARBA" id="ARBA00000695"/>
    </source>
</evidence>
<evidence type="ECO:0000256" key="4">
    <source>
        <dbReference type="ARBA" id="ARBA00006463"/>
    </source>
</evidence>
<dbReference type="STRING" id="694270.A0A395T4B3"/>
<evidence type="ECO:0000256" key="5">
    <source>
        <dbReference type="ARBA" id="ARBA00012272"/>
    </source>
</evidence>
<keyword evidence="13" id="KW-1185">Reference proteome</keyword>
<dbReference type="InterPro" id="IPR004898">
    <property type="entry name" value="Pectate_lyase_PlyH/PlyE-like"/>
</dbReference>
<dbReference type="EC" id="4.2.2.2" evidence="5 11"/>
<dbReference type="SUPFAM" id="SSF51126">
    <property type="entry name" value="Pectin lyase-like"/>
    <property type="match status" value="1"/>
</dbReference>
<sequence>MAALILETRNGLPVQLVLRPIRRTIPASTSAIAVATAIPVSGELDSDMVYYDRSHVSGDAITSNHKPKISIIRGGVALGASDKVVQLKGRGTVEISDFYVEDY</sequence>
<comment type="catalytic activity">
    <reaction evidence="1 11">
        <text>Eliminative cleavage of (1-&gt;4)-alpha-D-galacturonan to give oligosaccharides with 4-deoxy-alpha-D-galact-4-enuronosyl groups at their non-reducing ends.</text>
        <dbReference type="EC" id="4.2.2.2"/>
    </reaction>
</comment>
<keyword evidence="7" id="KW-0732">Signal</keyword>
<evidence type="ECO:0000256" key="3">
    <source>
        <dbReference type="ARBA" id="ARBA00004613"/>
    </source>
</evidence>
<comment type="cofactor">
    <cofactor evidence="2 11">
        <name>Ca(2+)</name>
        <dbReference type="ChEBI" id="CHEBI:29108"/>
    </cofactor>
</comment>
<comment type="subcellular location">
    <subcellularLocation>
        <location evidence="3 11">Secreted</location>
    </subcellularLocation>
</comment>
<evidence type="ECO:0000256" key="7">
    <source>
        <dbReference type="ARBA" id="ARBA00022729"/>
    </source>
</evidence>
<gene>
    <name evidence="12" type="ORF">FLONG3_2743</name>
</gene>
<dbReference type="AlphaFoldDB" id="A0A395T4B3"/>
<dbReference type="InterPro" id="IPR011050">
    <property type="entry name" value="Pectin_lyase_fold/virulence"/>
</dbReference>
<dbReference type="Proteomes" id="UP000266234">
    <property type="component" value="Unassembled WGS sequence"/>
</dbReference>
<dbReference type="InterPro" id="IPR012334">
    <property type="entry name" value="Pectin_lyas_fold"/>
</dbReference>
<evidence type="ECO:0000256" key="8">
    <source>
        <dbReference type="ARBA" id="ARBA00022837"/>
    </source>
</evidence>
<keyword evidence="8 11" id="KW-0106">Calcium</keyword>
<reference evidence="12 13" key="1">
    <citation type="journal article" date="2018" name="PLoS Pathog.">
        <title>Evolution of structural diversity of trichothecenes, a family of toxins produced by plant pathogenic and entomopathogenic fungi.</title>
        <authorList>
            <person name="Proctor R.H."/>
            <person name="McCormick S.P."/>
            <person name="Kim H.S."/>
            <person name="Cardoza R.E."/>
            <person name="Stanley A.M."/>
            <person name="Lindo L."/>
            <person name="Kelly A."/>
            <person name="Brown D.W."/>
            <person name="Lee T."/>
            <person name="Vaughan M.M."/>
            <person name="Alexander N.J."/>
            <person name="Busman M."/>
            <person name="Gutierrez S."/>
        </authorList>
    </citation>
    <scope>NUCLEOTIDE SEQUENCE [LARGE SCALE GENOMIC DNA]</scope>
    <source>
        <strain evidence="12 13">NRRL 20695</strain>
    </source>
</reference>
<proteinExistence type="inferred from homology"/>
<evidence type="ECO:0000256" key="10">
    <source>
        <dbReference type="ARBA" id="ARBA00025679"/>
    </source>
</evidence>
<dbReference type="Gene3D" id="2.160.20.10">
    <property type="entry name" value="Single-stranded right-handed beta-helix, Pectin lyase-like"/>
    <property type="match status" value="1"/>
</dbReference>
<protein>
    <recommendedName>
        <fullName evidence="5 11">Pectate lyase</fullName>
        <ecNumber evidence="5 11">4.2.2.2</ecNumber>
    </recommendedName>
</protein>
<accession>A0A395T4B3</accession>
<comment type="function">
    <text evidence="10 11">Pectinolytic enzyme consist of four classes of enzymes: pectin lyase, polygalacturonase, pectin methylesterase and rhamnogalacturonase. Among pectinolytic enzymes, pectin lyase is the most important in depolymerization of pectin, since it cleaves internal glycosidic bonds of highly methylated pectins. Favors pectate, the anion, over pectin, the methyl ester.</text>
</comment>
<dbReference type="EMBL" id="PXOG01000054">
    <property type="protein sequence ID" value="RGP79172.1"/>
    <property type="molecule type" value="Genomic_DNA"/>
</dbReference>
<organism evidence="12 13">
    <name type="scientific">Fusarium longipes</name>
    <dbReference type="NCBI Taxonomy" id="694270"/>
    <lineage>
        <taxon>Eukaryota</taxon>
        <taxon>Fungi</taxon>
        <taxon>Dikarya</taxon>
        <taxon>Ascomycota</taxon>
        <taxon>Pezizomycotina</taxon>
        <taxon>Sordariomycetes</taxon>
        <taxon>Hypocreomycetidae</taxon>
        <taxon>Hypocreales</taxon>
        <taxon>Nectriaceae</taxon>
        <taxon>Fusarium</taxon>
    </lineage>
</organism>
<dbReference type="GO" id="GO:0005576">
    <property type="term" value="C:extracellular region"/>
    <property type="evidence" value="ECO:0007669"/>
    <property type="project" value="UniProtKB-SubCell"/>
</dbReference>
<evidence type="ECO:0000256" key="6">
    <source>
        <dbReference type="ARBA" id="ARBA00022525"/>
    </source>
</evidence>
<comment type="caution">
    <text evidence="12">The sequence shown here is derived from an EMBL/GenBank/DDBJ whole genome shotgun (WGS) entry which is preliminary data.</text>
</comment>
<dbReference type="Pfam" id="PF03211">
    <property type="entry name" value="Pectate_lyase"/>
    <property type="match status" value="1"/>
</dbReference>
<name>A0A395T4B3_9HYPO</name>
<evidence type="ECO:0000313" key="13">
    <source>
        <dbReference type="Proteomes" id="UP000266234"/>
    </source>
</evidence>
<evidence type="ECO:0000256" key="2">
    <source>
        <dbReference type="ARBA" id="ARBA00001913"/>
    </source>
</evidence>
<comment type="similarity">
    <text evidence="4 11">Belongs to the polysaccharide lyase 3 family.</text>
</comment>
<evidence type="ECO:0000256" key="9">
    <source>
        <dbReference type="ARBA" id="ARBA00023239"/>
    </source>
</evidence>
<dbReference type="GO" id="GO:0030570">
    <property type="term" value="F:pectate lyase activity"/>
    <property type="evidence" value="ECO:0007669"/>
    <property type="project" value="UniProtKB-UniRule"/>
</dbReference>
<evidence type="ECO:0000256" key="11">
    <source>
        <dbReference type="RuleBase" id="RU367009"/>
    </source>
</evidence>
<keyword evidence="9 11" id="KW-0456">Lyase</keyword>
<keyword evidence="6 11" id="KW-0964">Secreted</keyword>
<evidence type="ECO:0000313" key="12">
    <source>
        <dbReference type="EMBL" id="RGP79172.1"/>
    </source>
</evidence>